<dbReference type="PANTHER" id="PTHR42655">
    <property type="entry name" value="GLYCOGEN PHOSPHORYLASE"/>
    <property type="match status" value="1"/>
</dbReference>
<dbReference type="GO" id="GO:0008184">
    <property type="term" value="F:glycogen phosphorylase activity"/>
    <property type="evidence" value="ECO:0007669"/>
    <property type="project" value="InterPro"/>
</dbReference>
<dbReference type="PANTHER" id="PTHR42655:SF1">
    <property type="entry name" value="GLYCOGEN PHOSPHORYLASE"/>
    <property type="match status" value="1"/>
</dbReference>
<feature type="domain" description="DUF3417" evidence="12">
    <location>
        <begin position="13"/>
        <end position="121"/>
    </location>
</feature>
<feature type="modified residue" description="N6-(pyridoxal phosphate)lysine" evidence="11">
    <location>
        <position position="606"/>
    </location>
</feature>
<dbReference type="Gene3D" id="3.40.50.2000">
    <property type="entry name" value="Glycogen Phosphorylase B"/>
    <property type="match status" value="3"/>
</dbReference>
<keyword evidence="9" id="KW-0119">Carbohydrate metabolism</keyword>
<dbReference type="SUPFAM" id="SSF53756">
    <property type="entry name" value="UDP-Glycosyltransferase/glycogen phosphorylase"/>
    <property type="match status" value="1"/>
</dbReference>
<evidence type="ECO:0000259" key="12">
    <source>
        <dbReference type="Pfam" id="PF11897"/>
    </source>
</evidence>
<dbReference type="InterPro" id="IPR052182">
    <property type="entry name" value="Glycogen/Maltodextrin_Phosph"/>
</dbReference>
<keyword evidence="6" id="KW-0328">Glycosyltransferase</keyword>
<evidence type="ECO:0000313" key="14">
    <source>
        <dbReference type="Proteomes" id="UP000503840"/>
    </source>
</evidence>
<organism evidence="13 14">
    <name type="scientific">Desulfovibrio subterraneus</name>
    <dbReference type="NCBI Taxonomy" id="2718620"/>
    <lineage>
        <taxon>Bacteria</taxon>
        <taxon>Pseudomonadati</taxon>
        <taxon>Thermodesulfobacteriota</taxon>
        <taxon>Desulfovibrionia</taxon>
        <taxon>Desulfovibrionales</taxon>
        <taxon>Desulfovibrionaceae</taxon>
        <taxon>Desulfovibrio</taxon>
    </lineage>
</organism>
<evidence type="ECO:0000256" key="5">
    <source>
        <dbReference type="ARBA" id="ARBA00022533"/>
    </source>
</evidence>
<dbReference type="EMBL" id="BLVO01000013">
    <property type="protein sequence ID" value="GFM33092.1"/>
    <property type="molecule type" value="Genomic_DNA"/>
</dbReference>
<evidence type="ECO:0000256" key="11">
    <source>
        <dbReference type="PIRSR" id="PIRSR000460-1"/>
    </source>
</evidence>
<evidence type="ECO:0000256" key="3">
    <source>
        <dbReference type="ARBA" id="ARBA00006047"/>
    </source>
</evidence>
<dbReference type="RefSeq" id="WP_174404781.1">
    <property type="nucleotide sequence ID" value="NZ_BLVO01000013.1"/>
</dbReference>
<dbReference type="Pfam" id="PF00343">
    <property type="entry name" value="Phosphorylase"/>
    <property type="match status" value="2"/>
</dbReference>
<evidence type="ECO:0000256" key="8">
    <source>
        <dbReference type="ARBA" id="ARBA00022898"/>
    </source>
</evidence>
<keyword evidence="5" id="KW-0021">Allosteric enzyme</keyword>
<dbReference type="Proteomes" id="UP000503840">
    <property type="component" value="Unassembled WGS sequence"/>
</dbReference>
<comment type="caution">
    <text evidence="13">The sequence shown here is derived from an EMBL/GenBank/DDBJ whole genome shotgun (WGS) entry which is preliminary data.</text>
</comment>
<comment type="catalytic activity">
    <reaction evidence="1">
        <text>[(1-&gt;4)-alpha-D-glucosyl](n) + phosphate = [(1-&gt;4)-alpha-D-glucosyl](n-1) + alpha-D-glucose 1-phosphate</text>
        <dbReference type="Rhea" id="RHEA:41732"/>
        <dbReference type="Rhea" id="RHEA-COMP:9584"/>
        <dbReference type="Rhea" id="RHEA-COMP:9586"/>
        <dbReference type="ChEBI" id="CHEBI:15444"/>
        <dbReference type="ChEBI" id="CHEBI:43474"/>
        <dbReference type="ChEBI" id="CHEBI:58601"/>
        <dbReference type="EC" id="2.4.1.1"/>
    </reaction>
</comment>
<comment type="function">
    <text evidence="10">Phosphorylase is an important allosteric enzyme in carbohydrate metabolism. Enzymes from different sources differ in their regulatory mechanisms and in their natural substrates. However, all known phosphorylases share catalytic and structural properties.</text>
</comment>
<accession>A0A7J0BIN4</accession>
<keyword evidence="7" id="KW-0808">Transferase</keyword>
<dbReference type="AlphaFoldDB" id="A0A7J0BIN4"/>
<evidence type="ECO:0000256" key="2">
    <source>
        <dbReference type="ARBA" id="ARBA00001933"/>
    </source>
</evidence>
<dbReference type="Pfam" id="PF11897">
    <property type="entry name" value="DUF3417"/>
    <property type="match status" value="1"/>
</dbReference>
<dbReference type="PIRSF" id="PIRSF000460">
    <property type="entry name" value="Pprylas_GlgP"/>
    <property type="match status" value="1"/>
</dbReference>
<comment type="cofactor">
    <cofactor evidence="2">
        <name>pyridoxal 5'-phosphate</name>
        <dbReference type="ChEBI" id="CHEBI:597326"/>
    </cofactor>
</comment>
<dbReference type="InterPro" id="IPR035090">
    <property type="entry name" value="Pyridoxal_P_attach_site"/>
</dbReference>
<dbReference type="GO" id="GO:0005975">
    <property type="term" value="P:carbohydrate metabolic process"/>
    <property type="evidence" value="ECO:0007669"/>
    <property type="project" value="InterPro"/>
</dbReference>
<dbReference type="InterPro" id="IPR011834">
    <property type="entry name" value="Agluc_phsphrylas"/>
</dbReference>
<name>A0A7J0BIN4_9BACT</name>
<evidence type="ECO:0000256" key="10">
    <source>
        <dbReference type="ARBA" id="ARBA00025174"/>
    </source>
</evidence>
<proteinExistence type="inferred from homology"/>
<keyword evidence="14" id="KW-1185">Reference proteome</keyword>
<protein>
    <recommendedName>
        <fullName evidence="4">glycogen phosphorylase</fullName>
        <ecNumber evidence="4">2.4.1.1</ecNumber>
    </recommendedName>
</protein>
<dbReference type="PROSITE" id="PS00102">
    <property type="entry name" value="PHOSPHORYLASE"/>
    <property type="match status" value="1"/>
</dbReference>
<evidence type="ECO:0000256" key="6">
    <source>
        <dbReference type="ARBA" id="ARBA00022676"/>
    </source>
</evidence>
<comment type="similarity">
    <text evidence="3">Belongs to the glycogen phosphorylase family.</text>
</comment>
<gene>
    <name evidence="13" type="ORF">DSM101010T_14570</name>
</gene>
<evidence type="ECO:0000256" key="9">
    <source>
        <dbReference type="ARBA" id="ARBA00023277"/>
    </source>
</evidence>
<evidence type="ECO:0000256" key="1">
    <source>
        <dbReference type="ARBA" id="ARBA00001275"/>
    </source>
</evidence>
<sequence length="857" mass="98010">MQPLKVFSVIPRLPENLHGLWELAYNLWFSWNGEIESLFAHIDQTLWRETEKNPVRFLNKLSQGTLRELARDDFYIQRLNEAVQKARNYLSRPSSPMFKEASQVNPALVYFSFEFGISSCLPIYSGGLGILAGDHLKSASDLNIPLVGVGLAYKQGYFRQYLTPDGWQQERYPDYDFEQMPIQRALTPEGQPACFMLDVGGRPLEVQIWKAQIGRITLYLLDTNTAHNPPEFKALTSRLYGGDLEMRIQQEILLGIGGMRALEVLGLFPKVIHMNEGHSAFAGLQRLRSFMQQGLSFEAAQEVAASSSIFTTHTPVPAGNDRFPMEMMRRYFEGYAREIGLAFKVFMALGRENPFNDNEDFCMTVLALKLSRFSNGVSKLHGYVSRNMWKQVWTQYPVEDVPIGAVTNGVHAPTWVAEDIGQLNDRYLGPNWREDPDCSRTWGQAMNIPDAELWRTHERLRARLIDFARMRLRKQLEAQGARRKELQHADEVLNPEALTIGFARRFATYKRANLLLKEQEKLLRLIADKKRPIQFIFAGKAHPADNGGKQLIKDLITLCRSQECRFNMVFIEDYDMEVAQHMISGCDVWLNNPRRPLEACGTSGMKAMLNGVLQFSTLDGWWDEAYKPDNSLGWAIGKGEEYSDPDYQDFVEIQTLYNVLENEIIPEFYDRGHGALPRAWIRRMKQAFVELGPAFNSHRMVTNYVHQTYVPAYENYLRLSENGFAAARELAAWRMDMMTKWSSVEIRNVQTVDAPNLYVNEKLVIEADIHLNGLPPEHILVESYFGPIKQDGSFASREIAPMTPVPDVQNVQDGWVRYRGEATPPEAGRFGYTVRAVPAHPHLLDPHSLGLIRWAQP</sequence>
<dbReference type="GO" id="GO:0030170">
    <property type="term" value="F:pyridoxal phosphate binding"/>
    <property type="evidence" value="ECO:0007669"/>
    <property type="project" value="InterPro"/>
</dbReference>
<reference evidence="13 14" key="1">
    <citation type="submission" date="2020-05" db="EMBL/GenBank/DDBJ databases">
        <title>Draft genome sequence of Desulfovibrio sp. strain HN2T.</title>
        <authorList>
            <person name="Ueno A."/>
            <person name="Tamazawa S."/>
            <person name="Tamamura S."/>
            <person name="Murakami T."/>
            <person name="Kiyama T."/>
            <person name="Inomata H."/>
            <person name="Amano Y."/>
            <person name="Miyakawa K."/>
            <person name="Tamaki H."/>
            <person name="Naganuma T."/>
            <person name="Kaneko K."/>
        </authorList>
    </citation>
    <scope>NUCLEOTIDE SEQUENCE [LARGE SCALE GENOMIC DNA]</scope>
    <source>
        <strain evidence="13 14">HN2</strain>
    </source>
</reference>
<dbReference type="InterPro" id="IPR000811">
    <property type="entry name" value="Glyco_trans_35"/>
</dbReference>
<evidence type="ECO:0000313" key="13">
    <source>
        <dbReference type="EMBL" id="GFM33092.1"/>
    </source>
</evidence>
<dbReference type="NCBIfam" id="TIGR02094">
    <property type="entry name" value="more_P_ylases"/>
    <property type="match status" value="1"/>
</dbReference>
<keyword evidence="8 11" id="KW-0663">Pyridoxal phosphate</keyword>
<evidence type="ECO:0000256" key="4">
    <source>
        <dbReference type="ARBA" id="ARBA00012591"/>
    </source>
</evidence>
<dbReference type="EC" id="2.4.1.1" evidence="4"/>
<evidence type="ECO:0000256" key="7">
    <source>
        <dbReference type="ARBA" id="ARBA00022679"/>
    </source>
</evidence>
<dbReference type="InterPro" id="IPR024517">
    <property type="entry name" value="Glycogen_phosphorylase_DUF3417"/>
</dbReference>